<dbReference type="PANTHER" id="PTHR23198:SF6">
    <property type="entry name" value="NUCLEAR PORE COMPLEX PROTEIN NUP98-NUP96"/>
    <property type="match status" value="1"/>
</dbReference>
<evidence type="ECO:0000313" key="2">
    <source>
        <dbReference type="EMBL" id="KAF4720639.1"/>
    </source>
</evidence>
<name>A0A7J6RII8_PEROL</name>
<feature type="compositionally biased region" description="Low complexity" evidence="1">
    <location>
        <begin position="696"/>
        <end position="708"/>
    </location>
</feature>
<feature type="compositionally biased region" description="Gly residues" evidence="1">
    <location>
        <begin position="124"/>
        <end position="148"/>
    </location>
</feature>
<comment type="caution">
    <text evidence="2">The sequence shown here is derived from an EMBL/GenBank/DDBJ whole genome shotgun (WGS) entry which is preliminary data.</text>
</comment>
<dbReference type="OMA" id="PFGTKTQ"/>
<feature type="compositionally biased region" description="Gly residues" evidence="1">
    <location>
        <begin position="8"/>
        <end position="20"/>
    </location>
</feature>
<feature type="compositionally biased region" description="Low complexity" evidence="1">
    <location>
        <begin position="114"/>
        <end position="123"/>
    </location>
</feature>
<feature type="compositionally biased region" description="Polar residues" evidence="1">
    <location>
        <begin position="461"/>
        <end position="472"/>
    </location>
</feature>
<feature type="region of interest" description="Disordered" evidence="1">
    <location>
        <begin position="1102"/>
        <end position="1137"/>
    </location>
</feature>
<feature type="region of interest" description="Disordered" evidence="1">
    <location>
        <begin position="626"/>
        <end position="650"/>
    </location>
</feature>
<dbReference type="EMBL" id="JABANO010025194">
    <property type="protein sequence ID" value="KAF4720639.1"/>
    <property type="molecule type" value="Genomic_DNA"/>
</dbReference>
<feature type="compositionally biased region" description="Gly residues" evidence="1">
    <location>
        <begin position="972"/>
        <end position="982"/>
    </location>
</feature>
<feature type="compositionally biased region" description="Basic residues" evidence="1">
    <location>
        <begin position="492"/>
        <end position="504"/>
    </location>
</feature>
<dbReference type="PANTHER" id="PTHR23198">
    <property type="entry name" value="NUCLEOPORIN"/>
    <property type="match status" value="1"/>
</dbReference>
<accession>A0A7J6RII8</accession>
<evidence type="ECO:0000256" key="1">
    <source>
        <dbReference type="SAM" id="MobiDB-lite"/>
    </source>
</evidence>
<feature type="region of interest" description="Disordered" evidence="1">
    <location>
        <begin position="1"/>
        <end position="272"/>
    </location>
</feature>
<feature type="compositionally biased region" description="Low complexity" evidence="1">
    <location>
        <begin position="21"/>
        <end position="41"/>
    </location>
</feature>
<feature type="compositionally biased region" description="Basic and acidic residues" evidence="1">
    <location>
        <begin position="771"/>
        <end position="794"/>
    </location>
</feature>
<proteinExistence type="predicted"/>
<dbReference type="GO" id="GO:0005643">
    <property type="term" value="C:nuclear pore"/>
    <property type="evidence" value="ECO:0007669"/>
    <property type="project" value="InterPro"/>
</dbReference>
<feature type="compositionally biased region" description="Low complexity" evidence="1">
    <location>
        <begin position="820"/>
        <end position="862"/>
    </location>
</feature>
<feature type="compositionally biased region" description="Basic and acidic residues" evidence="1">
    <location>
        <begin position="199"/>
        <end position="209"/>
    </location>
</feature>
<feature type="compositionally biased region" description="Low complexity" evidence="1">
    <location>
        <begin position="983"/>
        <end position="1044"/>
    </location>
</feature>
<feature type="compositionally biased region" description="Low complexity" evidence="1">
    <location>
        <begin position="505"/>
        <end position="518"/>
    </location>
</feature>
<feature type="compositionally biased region" description="Basic and acidic residues" evidence="1">
    <location>
        <begin position="154"/>
        <end position="192"/>
    </location>
</feature>
<sequence length="1508" mass="151761">PFGSAPAAGGGGFGAFGSGGAAPSSGSGFGAFGATSSSSAPQTGSGFGGGAQKPGPFGSTPSTGGGLGAFGSTPQSSSSGFGAFGGGSTQSASGSGAFGGTSSATSGSSGFGAFGSSSNTQTGSGFGAFGGGQASTGFGAFGGAGGGSQPQKDGNNEDKAAPAKEESAQREKAADGTDQATKKEGDRREDGKASAAHSGADKKEGKEEESPSPVVSSSNAPSLGDARLVSRVPASEVTPPAEPDRTSVEDSQKRTEALLEKIAKDADDGGDSREARALFSEVEKDLEQLEAFMAEARRSPCKAASQVDLNNEVWTQLRKSVDSLTEVANEETLKQLDEIQRKNYALNAQLNEEMLSEDKEPSEVVVELRQRCKDISGRIDEAYGACKKALFMRRGRRQSGGSRAPPSPEVPPAPRVPIRPRPSVIVDGPTMPASLLAPPARRRQEQRKSGGGSALGRLAQASPQSSTVNRSRPTPPALRIQPEENVDSLRATVRRMRNPLRRRTSTAAASNASSPSTTVGALLSSKSTEGKVVAPALALSDEKENDGAAPNIWSIMRTKANVSVEIQSLWEKVSDMERRLREVRLERGARHLRQRPAIAAPMAALVDEQPAPAEDDKVANVRSELRHQLDGSRTGSIGRAPSSGSWSETSDFAAGGSVAGTYSTPSVTNVPAAAGGLMFVNPLGGSGTPTFGGGRASPAASNSRSPSRTSKESVKSINAAREAAIPKAVVPPAPKLETIPSVPPPPKLNASPPRTTKHRTLSSSMSFGPPKENEKKTAETPPSKPDKAATEDTKLQFGSSAAAAAPSTPVKTTDTKQPEAPTTPASKTASPAIAATPPASATGDVASTSQTSQPSTSPSAAPKPAGGLFGAPVGSSSSSGAFGAFGSTQKGASSSSSSMFGSAPSASKPDAGGLFGSAPSSASGGLFGGSSAVQSSSSGASPFNSSTSSSSSTTPKPGGLFGAAPASSSSSGGFGAFGGGGAAQSSSSASPFGAPPAATSAFGSKPAAPSPFGAQSSSGGFGAFGASQSSSSSSSPFGGAPASSSAGGFGAFGAKAASPSPFGSAPAAGGGGFGAFGSGGAAPSYGGGFGAFGTTSSSSTPQAGSSFGAFGGGAQKPGPFGSTPSTGGGLGAFGSTPQSSSSGFGAFGGGSTQSASGFGAFGGTSAAASGSGGFGAFGSSSNTQTGSGFGAFGGGQTSTGFGAFGGGHRDADLSPSTSISDEASAPLIEINIVVINLLHRVLRRRKMINTLGLLHDAGLKQGFRVRSHIVEAVDGVSQSLVELNARYGVRPYAEWKIPLTSAQYVKVPPSWKESLTSGGIASTLSHLDVAVLVHARGWPTPTIVAEDDFELVCSPAEFWAHINLILHDADTESQQSGVPWDMIMLGSGRHREDVCPPRPIPCSDGRLDVAGFSYLTTMYLLSPCGARKLSNTRPRILHNCVVFDDLHNILAGLCEASRPHLHQLYEDVQLVLLDSVRKLVCQDRSDCGHDTEVNAGPRKRRSDTDLYA</sequence>
<feature type="non-terminal residue" evidence="2">
    <location>
        <position position="1508"/>
    </location>
</feature>
<dbReference type="Proteomes" id="UP000553632">
    <property type="component" value="Unassembled WGS sequence"/>
</dbReference>
<feature type="compositionally biased region" description="Basic and acidic residues" evidence="1">
    <location>
        <begin position="242"/>
        <end position="272"/>
    </location>
</feature>
<feature type="non-terminal residue" evidence="2">
    <location>
        <position position="1"/>
    </location>
</feature>
<feature type="compositionally biased region" description="Low complexity" evidence="1">
    <location>
        <begin position="916"/>
        <end position="971"/>
    </location>
</feature>
<gene>
    <name evidence="2" type="ORF">FOZ63_016960</name>
</gene>
<feature type="compositionally biased region" description="Pro residues" evidence="1">
    <location>
        <begin position="405"/>
        <end position="420"/>
    </location>
</feature>
<keyword evidence="3" id="KW-1185">Reference proteome</keyword>
<feature type="compositionally biased region" description="Low complexity" evidence="1">
    <location>
        <begin position="89"/>
        <end position="108"/>
    </location>
</feature>
<feature type="region of interest" description="Disordered" evidence="1">
    <location>
        <begin position="393"/>
        <end position="527"/>
    </location>
</feature>
<reference evidence="2 3" key="1">
    <citation type="submission" date="2020-04" db="EMBL/GenBank/DDBJ databases">
        <title>Perkinsus olseni comparative genomics.</title>
        <authorList>
            <person name="Bogema D.R."/>
        </authorList>
    </citation>
    <scope>NUCLEOTIDE SEQUENCE [LARGE SCALE GENOMIC DNA]</scope>
    <source>
        <strain evidence="2 3">ATCC PRA-207</strain>
    </source>
</reference>
<protein>
    <submittedName>
        <fullName evidence="2">Uncharacterized protein</fullName>
    </submittedName>
</protein>
<organism evidence="2 3">
    <name type="scientific">Perkinsus olseni</name>
    <name type="common">Perkinsus atlanticus</name>
    <dbReference type="NCBI Taxonomy" id="32597"/>
    <lineage>
        <taxon>Eukaryota</taxon>
        <taxon>Sar</taxon>
        <taxon>Alveolata</taxon>
        <taxon>Perkinsozoa</taxon>
        <taxon>Perkinsea</taxon>
        <taxon>Perkinsida</taxon>
        <taxon>Perkinsidae</taxon>
        <taxon>Perkinsus</taxon>
    </lineage>
</organism>
<feature type="compositionally biased region" description="Low complexity" evidence="1">
    <location>
        <begin position="874"/>
        <end position="907"/>
    </location>
</feature>
<dbReference type="InterPro" id="IPR037665">
    <property type="entry name" value="Nucleoporin_S59-like"/>
</dbReference>
<feature type="region of interest" description="Disordered" evidence="1">
    <location>
        <begin position="689"/>
        <end position="1044"/>
    </location>
</feature>
<evidence type="ECO:0000313" key="3">
    <source>
        <dbReference type="Proteomes" id="UP000553632"/>
    </source>
</evidence>